<evidence type="ECO:0000256" key="1">
    <source>
        <dbReference type="SAM" id="Phobius"/>
    </source>
</evidence>
<dbReference type="Proteomes" id="UP000030693">
    <property type="component" value="Unassembled WGS sequence"/>
</dbReference>
<dbReference type="EMBL" id="KB932202">
    <property type="protein sequence ID" value="KCV72062.1"/>
    <property type="molecule type" value="Genomic_DNA"/>
</dbReference>
<reference evidence="3" key="1">
    <citation type="submission" date="2013-04" db="EMBL/GenBank/DDBJ databases">
        <title>The Genome Sequence of Fonticula alba ATCC 38817.</title>
        <authorList>
            <consortium name="The Broad Institute Genomics Platform"/>
            <person name="Russ C."/>
            <person name="Cuomo C."/>
            <person name="Burger G."/>
            <person name="Gray M.W."/>
            <person name="Holland P.W.H."/>
            <person name="King N."/>
            <person name="Lang F.B.F."/>
            <person name="Roger A.J."/>
            <person name="Ruiz-Trillo I."/>
            <person name="Brown M."/>
            <person name="Walker B."/>
            <person name="Young S."/>
            <person name="Zeng Q."/>
            <person name="Gargeya S."/>
            <person name="Fitzgerald M."/>
            <person name="Haas B."/>
            <person name="Abouelleil A."/>
            <person name="Allen A.W."/>
            <person name="Alvarado L."/>
            <person name="Arachchi H.M."/>
            <person name="Berlin A.M."/>
            <person name="Chapman S.B."/>
            <person name="Gainer-Dewar J."/>
            <person name="Goldberg J."/>
            <person name="Griggs A."/>
            <person name="Gujja S."/>
            <person name="Hansen M."/>
            <person name="Howarth C."/>
            <person name="Imamovic A."/>
            <person name="Ireland A."/>
            <person name="Larimer J."/>
            <person name="McCowan C."/>
            <person name="Murphy C."/>
            <person name="Pearson M."/>
            <person name="Poon T.W."/>
            <person name="Priest M."/>
            <person name="Roberts A."/>
            <person name="Saif S."/>
            <person name="Shea T."/>
            <person name="Sisk P."/>
            <person name="Sykes S."/>
            <person name="Wortman J."/>
            <person name="Nusbaum C."/>
            <person name="Birren B."/>
        </authorList>
    </citation>
    <scope>NUCLEOTIDE SEQUENCE [LARGE SCALE GENOMIC DNA]</scope>
    <source>
        <strain evidence="3">ATCC 38817</strain>
    </source>
</reference>
<accession>A0A058ZF06</accession>
<dbReference type="Pfam" id="PF04678">
    <property type="entry name" value="MCU"/>
    <property type="match status" value="1"/>
</dbReference>
<sequence>MFSRVLLRGPLAGRPVGPLRTFASAAAATAATAAGQDKPAIVVSAIPGRMDIVQLLVPTASLPGQANSVSMFVPLDLPVASLLADLASELRVPQSQVALPTGATFVRQLLQPAGTGLPQVKVGPASLALNTAPFLTWVSESHQANTEKLRELAPVLEATNRAAKKARSKRKTNEVLFLGAFVGHLGAAAWLTYGPLGWDMVEPMTYLSGLAVSGAMLTWFVVTGREGSPMEEFSLIERRNLEARLRKALTAEPHLAPVVERYGLFAQAEGSTRDAVNALVADIERELAFSRSFLPASGDHHDGDKAALEK</sequence>
<feature type="transmembrane region" description="Helical" evidence="1">
    <location>
        <begin position="175"/>
        <end position="193"/>
    </location>
</feature>
<keyword evidence="4" id="KW-1185">Reference proteome</keyword>
<name>A0A058ZF06_FONAL</name>
<dbReference type="GeneID" id="20526195"/>
<evidence type="ECO:0000259" key="2">
    <source>
        <dbReference type="Pfam" id="PF04678"/>
    </source>
</evidence>
<organism evidence="3">
    <name type="scientific">Fonticula alba</name>
    <name type="common">Slime mold</name>
    <dbReference type="NCBI Taxonomy" id="691883"/>
    <lineage>
        <taxon>Eukaryota</taxon>
        <taxon>Rotosphaerida</taxon>
        <taxon>Fonticulaceae</taxon>
        <taxon>Fonticula</taxon>
    </lineage>
</organism>
<dbReference type="AlphaFoldDB" id="A0A058ZF06"/>
<feature type="domain" description="Calcium uniporter protein C-terminal" evidence="2">
    <location>
        <begin position="141"/>
        <end position="247"/>
    </location>
</feature>
<dbReference type="RefSeq" id="XP_009493640.1">
    <property type="nucleotide sequence ID" value="XM_009495365.1"/>
</dbReference>
<keyword evidence="1" id="KW-0812">Transmembrane</keyword>
<proteinExistence type="predicted"/>
<protein>
    <recommendedName>
        <fullName evidence="2">Calcium uniporter protein C-terminal domain-containing protein</fullName>
    </recommendedName>
</protein>
<evidence type="ECO:0000313" key="4">
    <source>
        <dbReference type="Proteomes" id="UP000030693"/>
    </source>
</evidence>
<dbReference type="OrthoDB" id="278338at2759"/>
<keyword evidence="1" id="KW-0472">Membrane</keyword>
<keyword evidence="1" id="KW-1133">Transmembrane helix</keyword>
<gene>
    <name evidence="3" type="ORF">H696_01470</name>
</gene>
<dbReference type="InterPro" id="IPR006769">
    <property type="entry name" value="MCU_C"/>
</dbReference>
<feature type="transmembrane region" description="Helical" evidence="1">
    <location>
        <begin position="205"/>
        <end position="222"/>
    </location>
</feature>
<evidence type="ECO:0000313" key="3">
    <source>
        <dbReference type="EMBL" id="KCV72062.1"/>
    </source>
</evidence>